<evidence type="ECO:0000256" key="1">
    <source>
        <dbReference type="SAM" id="SignalP"/>
    </source>
</evidence>
<protein>
    <submittedName>
        <fullName evidence="2">Uncharacterized protein</fullName>
    </submittedName>
</protein>
<comment type="caution">
    <text evidence="2">The sequence shown here is derived from an EMBL/GenBank/DDBJ whole genome shotgun (WGS) entry which is preliminary data.</text>
</comment>
<evidence type="ECO:0000313" key="2">
    <source>
        <dbReference type="EMBL" id="MFE3870511.1"/>
    </source>
</evidence>
<dbReference type="EMBL" id="JBHZPY010000002">
    <property type="protein sequence ID" value="MFE3870511.1"/>
    <property type="molecule type" value="Genomic_DNA"/>
</dbReference>
<dbReference type="RefSeq" id="WP_379850369.1">
    <property type="nucleotide sequence ID" value="NZ_JBHZPY010000002.1"/>
</dbReference>
<reference evidence="2 3" key="1">
    <citation type="submission" date="2024-06" db="EMBL/GenBank/DDBJ databases">
        <title>Flavobacterium spp. isolated from glacier.</title>
        <authorList>
            <person name="Han D."/>
        </authorList>
    </citation>
    <scope>NUCLEOTIDE SEQUENCE [LARGE SCALE GENOMIC DNA]</scope>
    <source>
        <strain evidence="2 3">ZS1P70</strain>
    </source>
</reference>
<feature type="signal peptide" evidence="1">
    <location>
        <begin position="1"/>
        <end position="22"/>
    </location>
</feature>
<organism evidence="2 3">
    <name type="scientific">Flavobacterium zhoui</name>
    <dbReference type="NCBI Taxonomy" id="3230414"/>
    <lineage>
        <taxon>Bacteria</taxon>
        <taxon>Pseudomonadati</taxon>
        <taxon>Bacteroidota</taxon>
        <taxon>Flavobacteriia</taxon>
        <taxon>Flavobacteriales</taxon>
        <taxon>Flavobacteriaceae</taxon>
        <taxon>Flavobacterium</taxon>
    </lineage>
</organism>
<sequence length="66" mass="7713">MELRHIKFLIFILLFSNFTANAQMQAYFNQKTQLRNMTERLELDTTSVSGTFLETSDKPMDVLSVH</sequence>
<dbReference type="Proteomes" id="UP001600107">
    <property type="component" value="Unassembled WGS sequence"/>
</dbReference>
<keyword evidence="1" id="KW-0732">Signal</keyword>
<name>A0ABW6I2N5_9FLAO</name>
<feature type="chain" id="PRO_5046205320" evidence="1">
    <location>
        <begin position="23"/>
        <end position="66"/>
    </location>
</feature>
<keyword evidence="3" id="KW-1185">Reference proteome</keyword>
<accession>A0ABW6I2N5</accession>
<evidence type="ECO:0000313" key="3">
    <source>
        <dbReference type="Proteomes" id="UP001600107"/>
    </source>
</evidence>
<proteinExistence type="predicted"/>
<gene>
    <name evidence="2" type="ORF">ACFX5F_04675</name>
</gene>